<dbReference type="InterPro" id="IPR002509">
    <property type="entry name" value="NODB_dom"/>
</dbReference>
<dbReference type="AlphaFoldDB" id="A0A7W4W5V6"/>
<dbReference type="Gene3D" id="3.20.20.370">
    <property type="entry name" value="Glycoside hydrolase/deacetylase"/>
    <property type="match status" value="1"/>
</dbReference>
<dbReference type="Pfam" id="PF01522">
    <property type="entry name" value="Polysacc_deac_1"/>
    <property type="match status" value="1"/>
</dbReference>
<gene>
    <name evidence="2" type="ORF">FHR99_002260</name>
</gene>
<dbReference type="Proteomes" id="UP000537130">
    <property type="component" value="Unassembled WGS sequence"/>
</dbReference>
<dbReference type="PANTHER" id="PTHR43123">
    <property type="entry name" value="POLYSACCHARIDE DEACETYLASE-RELATED"/>
    <property type="match status" value="1"/>
</dbReference>
<reference evidence="2 3" key="1">
    <citation type="submission" date="2020-08" db="EMBL/GenBank/DDBJ databases">
        <title>Genomic Encyclopedia of Type Strains, Phase III (KMG-III): the genomes of soil and plant-associated and newly described type strains.</title>
        <authorList>
            <person name="Whitman W."/>
        </authorList>
    </citation>
    <scope>NUCLEOTIDE SEQUENCE [LARGE SCALE GENOMIC DNA]</scope>
    <source>
        <strain evidence="2 3">CECT 8654</strain>
    </source>
</reference>
<dbReference type="GO" id="GO:0016810">
    <property type="term" value="F:hydrolase activity, acting on carbon-nitrogen (but not peptide) bonds"/>
    <property type="evidence" value="ECO:0007669"/>
    <property type="project" value="InterPro"/>
</dbReference>
<comment type="caution">
    <text evidence="2">The sequence shown here is derived from an EMBL/GenBank/DDBJ whole genome shotgun (WGS) entry which is preliminary data.</text>
</comment>
<dbReference type="GO" id="GO:0005975">
    <property type="term" value="P:carbohydrate metabolic process"/>
    <property type="evidence" value="ECO:0007669"/>
    <property type="project" value="InterPro"/>
</dbReference>
<evidence type="ECO:0000313" key="2">
    <source>
        <dbReference type="EMBL" id="MBB3047994.1"/>
    </source>
</evidence>
<dbReference type="RefSeq" id="WP_183410742.1">
    <property type="nucleotide sequence ID" value="NZ_JACHWY010000002.1"/>
</dbReference>
<dbReference type="SUPFAM" id="SSF88713">
    <property type="entry name" value="Glycoside hydrolase/deacetylase"/>
    <property type="match status" value="1"/>
</dbReference>
<accession>A0A7W4W5V6</accession>
<dbReference type="InterPro" id="IPR011330">
    <property type="entry name" value="Glyco_hydro/deAcase_b/a-brl"/>
</dbReference>
<feature type="domain" description="NodB homology" evidence="1">
    <location>
        <begin position="85"/>
        <end position="192"/>
    </location>
</feature>
<dbReference type="PANTHER" id="PTHR43123:SF4">
    <property type="entry name" value="POLYSACCHARIDE DEACETYLASE"/>
    <property type="match status" value="1"/>
</dbReference>
<name>A0A7W4W5V6_9GAMM</name>
<proteinExistence type="predicted"/>
<organism evidence="2 3">
    <name type="scientific">Litorivivens lipolytica</name>
    <dbReference type="NCBI Taxonomy" id="1524264"/>
    <lineage>
        <taxon>Bacteria</taxon>
        <taxon>Pseudomonadati</taxon>
        <taxon>Pseudomonadota</taxon>
        <taxon>Gammaproteobacteria</taxon>
        <taxon>Litorivivens</taxon>
    </lineage>
</organism>
<evidence type="ECO:0000313" key="3">
    <source>
        <dbReference type="Proteomes" id="UP000537130"/>
    </source>
</evidence>
<keyword evidence="3" id="KW-1185">Reference proteome</keyword>
<dbReference type="EMBL" id="JACHWY010000002">
    <property type="protein sequence ID" value="MBB3047994.1"/>
    <property type="molecule type" value="Genomic_DNA"/>
</dbReference>
<dbReference type="CDD" id="cd10979">
    <property type="entry name" value="CE4_PuuE_like"/>
    <property type="match status" value="1"/>
</dbReference>
<sequence>MSLDKTYLEYPERSYGMDHDRYDWSMLTDRKPVEWPNGNKLALWVNVGLQFFPLNQQGKPFKVPGGMTMPYPDLRHYSLRDYGNRVGIYRFLKAFDRFNITPTFALNSRLAERTPYLMDVLKERGNEILCHGEHMDALHYGGQDKAEEAAQIERALESLRTLSGQNVRGWISPAKSESASTPDLLAANGIEYFCDWVNDDMPYQFRTENGELTAMPLSTELEDFFVIQNNGHSEDSWVEQVCDACDFLLNEAKKQGGRILALNIHPWLLGQPHRIARLERALDYITSQDGVWSAGAGEILDCWKGQQ</sequence>
<evidence type="ECO:0000259" key="1">
    <source>
        <dbReference type="Pfam" id="PF01522"/>
    </source>
</evidence>
<protein>
    <submittedName>
        <fullName evidence="2">Peptidoglycan/xylan/chitin deacetylase (PgdA/CDA1 family)</fullName>
    </submittedName>
</protein>